<evidence type="ECO:0000313" key="1">
    <source>
        <dbReference type="EMBL" id="CAL1526414.1"/>
    </source>
</evidence>
<dbReference type="EMBL" id="CAXITT010000005">
    <property type="protein sequence ID" value="CAL1526414.1"/>
    <property type="molecule type" value="Genomic_DNA"/>
</dbReference>
<proteinExistence type="predicted"/>
<organism evidence="1 2">
    <name type="scientific">Lymnaea stagnalis</name>
    <name type="common">Great pond snail</name>
    <name type="synonym">Helix stagnalis</name>
    <dbReference type="NCBI Taxonomy" id="6523"/>
    <lineage>
        <taxon>Eukaryota</taxon>
        <taxon>Metazoa</taxon>
        <taxon>Spiralia</taxon>
        <taxon>Lophotrochozoa</taxon>
        <taxon>Mollusca</taxon>
        <taxon>Gastropoda</taxon>
        <taxon>Heterobranchia</taxon>
        <taxon>Euthyneura</taxon>
        <taxon>Panpulmonata</taxon>
        <taxon>Hygrophila</taxon>
        <taxon>Lymnaeoidea</taxon>
        <taxon>Lymnaeidae</taxon>
        <taxon>Lymnaea</taxon>
    </lineage>
</organism>
<keyword evidence="2" id="KW-1185">Reference proteome</keyword>
<dbReference type="Proteomes" id="UP001497497">
    <property type="component" value="Unassembled WGS sequence"/>
</dbReference>
<dbReference type="Pfam" id="PF20175">
    <property type="entry name" value="Tra1_central"/>
    <property type="match status" value="1"/>
</dbReference>
<evidence type="ECO:0000313" key="2">
    <source>
        <dbReference type="Proteomes" id="UP001497497"/>
    </source>
</evidence>
<comment type="caution">
    <text evidence="1">The sequence shown here is derived from an EMBL/GenBank/DDBJ whole genome shotgun (WGS) entry which is preliminary data.</text>
</comment>
<dbReference type="AlphaFoldDB" id="A0AAV2H2D9"/>
<sequence>MKDLFVELCLTVPVRLSSLLPYLPMLMDPLVSALNGSQTLINQ</sequence>
<gene>
    <name evidence="1" type="ORF">GSLYS_00000591001</name>
</gene>
<accession>A0AAV2H2D9</accession>
<name>A0AAV2H2D9_LYMST</name>
<reference evidence="1 2" key="1">
    <citation type="submission" date="2024-04" db="EMBL/GenBank/DDBJ databases">
        <authorList>
            <consortium name="Genoscope - CEA"/>
            <person name="William W."/>
        </authorList>
    </citation>
    <scope>NUCLEOTIDE SEQUENCE [LARGE SCALE GENOMIC DNA]</scope>
</reference>
<dbReference type="InterPro" id="IPR046807">
    <property type="entry name" value="Tra1_central"/>
</dbReference>
<protein>
    <submittedName>
        <fullName evidence="1">Uncharacterized protein</fullName>
    </submittedName>
</protein>
<feature type="non-terminal residue" evidence="1">
    <location>
        <position position="43"/>
    </location>
</feature>